<dbReference type="AlphaFoldDB" id="A0A1J1HG02"/>
<gene>
    <name evidence="1" type="ORF">CLUMA_CG000773</name>
</gene>
<dbReference type="Proteomes" id="UP000183832">
    <property type="component" value="Unassembled WGS sequence"/>
</dbReference>
<sequence>MVKIVRKQKQNSNMIIFQNIQHFWNIIADICAINFRRVLAEGKYDMENLRKMWNDGNMTQLHDSLIYRPTCSLRWYNDDEKPNKKQNYDVMTNVWHCFS</sequence>
<name>A0A1J1HG02_9DIPT</name>
<reference evidence="1 2" key="1">
    <citation type="submission" date="2015-04" db="EMBL/GenBank/DDBJ databases">
        <authorList>
            <person name="Syromyatnikov M.Y."/>
            <person name="Popov V.N."/>
        </authorList>
    </citation>
    <scope>NUCLEOTIDE SEQUENCE [LARGE SCALE GENOMIC DNA]</scope>
</reference>
<keyword evidence="2" id="KW-1185">Reference proteome</keyword>
<protein>
    <submittedName>
        <fullName evidence="1">CLUMA_CG000773, isoform A</fullName>
    </submittedName>
</protein>
<evidence type="ECO:0000313" key="2">
    <source>
        <dbReference type="Proteomes" id="UP000183832"/>
    </source>
</evidence>
<dbReference type="EMBL" id="CVRI01000002">
    <property type="protein sequence ID" value="CRK86957.1"/>
    <property type="molecule type" value="Genomic_DNA"/>
</dbReference>
<proteinExistence type="predicted"/>
<evidence type="ECO:0000313" key="1">
    <source>
        <dbReference type="EMBL" id="CRK86957.1"/>
    </source>
</evidence>
<accession>A0A1J1HG02</accession>
<organism evidence="1 2">
    <name type="scientific">Clunio marinus</name>
    <dbReference type="NCBI Taxonomy" id="568069"/>
    <lineage>
        <taxon>Eukaryota</taxon>
        <taxon>Metazoa</taxon>
        <taxon>Ecdysozoa</taxon>
        <taxon>Arthropoda</taxon>
        <taxon>Hexapoda</taxon>
        <taxon>Insecta</taxon>
        <taxon>Pterygota</taxon>
        <taxon>Neoptera</taxon>
        <taxon>Endopterygota</taxon>
        <taxon>Diptera</taxon>
        <taxon>Nematocera</taxon>
        <taxon>Chironomoidea</taxon>
        <taxon>Chironomidae</taxon>
        <taxon>Clunio</taxon>
    </lineage>
</organism>